<dbReference type="InterPro" id="IPR037257">
    <property type="entry name" value="T2SS_E_N_sf"/>
</dbReference>
<comment type="catalytic activity">
    <reaction evidence="7">
        <text>ATP + H2O + cellular proteinSide 1 = ADP + phosphate + cellular proteinSide 2.</text>
        <dbReference type="EC" id="7.4.2.8"/>
    </reaction>
</comment>
<proteinExistence type="predicted"/>
<protein>
    <recommendedName>
        <fullName evidence="6">protein-secreting ATPase</fullName>
        <ecNumber evidence="6">7.4.2.8</ecNumber>
    </recommendedName>
</protein>
<keyword evidence="4" id="KW-0653">Protein transport</keyword>
<dbReference type="EMBL" id="LAZR01018845">
    <property type="protein sequence ID" value="KKL94756.1"/>
    <property type="molecule type" value="Genomic_DNA"/>
</dbReference>
<name>A0A0F9GVV3_9ZZZZ</name>
<dbReference type="Pfam" id="PF00437">
    <property type="entry name" value="T2SSE"/>
    <property type="match status" value="1"/>
</dbReference>
<dbReference type="GO" id="GO:0016887">
    <property type="term" value="F:ATP hydrolysis activity"/>
    <property type="evidence" value="ECO:0007669"/>
    <property type="project" value="TreeGrafter"/>
</dbReference>
<gene>
    <name evidence="9" type="ORF">LCGC14_1861490</name>
</gene>
<dbReference type="FunFam" id="3.30.450.90:FF:000001">
    <property type="entry name" value="Type II secretion system ATPase GspE"/>
    <property type="match status" value="1"/>
</dbReference>
<dbReference type="GO" id="GO:0015627">
    <property type="term" value="C:type II protein secretion system complex"/>
    <property type="evidence" value="ECO:0007669"/>
    <property type="project" value="InterPro"/>
</dbReference>
<sequence>MINHLSNILIETFGVPLEEVKSAQRTQREKGGRTEEILIQKKSITENQLLEALSVLYDIPFRPDLPLENISPDFTQHVPIHFLKKYTMVPLENHFRASSKKERVGHQENAERKVNPHRPDQIIAIYNPAWFQPVDDLVRILGIKDYEIVLSTKSAILTAINMSYDLGRDSAEQLVQDMEENGNAIIGQIEGAADLLDDTTDAPIIKLVNHILSQSIKARASDIHVEPFQDSFKVRYRVDGILYDLITPPKWIQPALTSRIKVMAKMDIAEKRLPQDGRFEVKVGDQDIDIRVSTIPTSFGERVVLRLLNKSGALLKLSELGLESEKFKLIQDLVQFTHGIILVTGPTGSGKTTTLYAVLLSINTPDINIITIEDPVEYQIKGIGQIQVNPKIDLTFARGLRSIVRQDPDVILVGEIRDKETAEIAVQSALTGHLVFSTLHTNDSASAITRLVDVGVEPFLISSSVKAVVAQRLIRVLCEDCKELYTPDETALESIGMVFDQIKTGHIYKAKGCPNCFQTGYKGRIGIFEIMVLDSDLATLILKTYDSNRIKAEALNKGMVSLRQDGIEKVLMGLTTIEEVLRVTQK</sequence>
<dbReference type="FunFam" id="3.40.50.300:FF:000398">
    <property type="entry name" value="Type IV pilus assembly ATPase PilB"/>
    <property type="match status" value="1"/>
</dbReference>
<evidence type="ECO:0000256" key="5">
    <source>
        <dbReference type="ARBA" id="ARBA00022967"/>
    </source>
</evidence>
<dbReference type="GO" id="GO:0005524">
    <property type="term" value="F:ATP binding"/>
    <property type="evidence" value="ECO:0007669"/>
    <property type="project" value="UniProtKB-KW"/>
</dbReference>
<dbReference type="SMART" id="SM00382">
    <property type="entry name" value="AAA"/>
    <property type="match status" value="1"/>
</dbReference>
<dbReference type="GO" id="GO:0005886">
    <property type="term" value="C:plasma membrane"/>
    <property type="evidence" value="ECO:0007669"/>
    <property type="project" value="TreeGrafter"/>
</dbReference>
<dbReference type="NCBIfam" id="TIGR02533">
    <property type="entry name" value="type_II_gspE"/>
    <property type="match status" value="1"/>
</dbReference>
<evidence type="ECO:0000256" key="1">
    <source>
        <dbReference type="ARBA" id="ARBA00022448"/>
    </source>
</evidence>
<evidence type="ECO:0000256" key="4">
    <source>
        <dbReference type="ARBA" id="ARBA00022927"/>
    </source>
</evidence>
<comment type="caution">
    <text evidence="9">The sequence shown here is derived from an EMBL/GenBank/DDBJ whole genome shotgun (WGS) entry which is preliminary data.</text>
</comment>
<evidence type="ECO:0000256" key="7">
    <source>
        <dbReference type="ARBA" id="ARBA00034006"/>
    </source>
</evidence>
<dbReference type="Gene3D" id="3.40.50.300">
    <property type="entry name" value="P-loop containing nucleotide triphosphate hydrolases"/>
    <property type="match status" value="1"/>
</dbReference>
<reference evidence="9" key="1">
    <citation type="journal article" date="2015" name="Nature">
        <title>Complex archaea that bridge the gap between prokaryotes and eukaryotes.</title>
        <authorList>
            <person name="Spang A."/>
            <person name="Saw J.H."/>
            <person name="Jorgensen S.L."/>
            <person name="Zaremba-Niedzwiedzka K."/>
            <person name="Martijn J."/>
            <person name="Lind A.E."/>
            <person name="van Eijk R."/>
            <person name="Schleper C."/>
            <person name="Guy L."/>
            <person name="Ettema T.J."/>
        </authorList>
    </citation>
    <scope>NUCLEOTIDE SEQUENCE</scope>
</reference>
<dbReference type="PANTHER" id="PTHR30258">
    <property type="entry name" value="TYPE II SECRETION SYSTEM PROTEIN GSPE-RELATED"/>
    <property type="match status" value="1"/>
</dbReference>
<evidence type="ECO:0000256" key="6">
    <source>
        <dbReference type="ARBA" id="ARBA00024382"/>
    </source>
</evidence>
<dbReference type="SUPFAM" id="SSF160246">
    <property type="entry name" value="EspE N-terminal domain-like"/>
    <property type="match status" value="1"/>
</dbReference>
<organism evidence="9">
    <name type="scientific">marine sediment metagenome</name>
    <dbReference type="NCBI Taxonomy" id="412755"/>
    <lineage>
        <taxon>unclassified sequences</taxon>
        <taxon>metagenomes</taxon>
        <taxon>ecological metagenomes</taxon>
    </lineage>
</organism>
<dbReference type="GO" id="GO:0015628">
    <property type="term" value="P:protein secretion by the type II secretion system"/>
    <property type="evidence" value="ECO:0007669"/>
    <property type="project" value="InterPro"/>
</dbReference>
<accession>A0A0F9GVV3</accession>
<dbReference type="PROSITE" id="PS00662">
    <property type="entry name" value="T2SP_E"/>
    <property type="match status" value="1"/>
</dbReference>
<keyword evidence="1" id="KW-0813">Transport</keyword>
<evidence type="ECO:0000313" key="9">
    <source>
        <dbReference type="EMBL" id="KKL94756.1"/>
    </source>
</evidence>
<dbReference type="CDD" id="cd01129">
    <property type="entry name" value="PulE-GspE-like"/>
    <property type="match status" value="1"/>
</dbReference>
<dbReference type="AlphaFoldDB" id="A0A0F9GVV3"/>
<evidence type="ECO:0000256" key="2">
    <source>
        <dbReference type="ARBA" id="ARBA00022741"/>
    </source>
</evidence>
<dbReference type="EC" id="7.4.2.8" evidence="6"/>
<evidence type="ECO:0000259" key="8">
    <source>
        <dbReference type="PROSITE" id="PS00662"/>
    </source>
</evidence>
<keyword evidence="3" id="KW-0067">ATP-binding</keyword>
<dbReference type="PANTHER" id="PTHR30258:SF2">
    <property type="entry name" value="COMG OPERON PROTEIN 1"/>
    <property type="match status" value="1"/>
</dbReference>
<dbReference type="SUPFAM" id="SSF52540">
    <property type="entry name" value="P-loop containing nucleoside triphosphate hydrolases"/>
    <property type="match status" value="1"/>
</dbReference>
<dbReference type="InterPro" id="IPR001482">
    <property type="entry name" value="T2SS/T4SS_dom"/>
</dbReference>
<evidence type="ECO:0000256" key="3">
    <source>
        <dbReference type="ARBA" id="ARBA00022840"/>
    </source>
</evidence>
<keyword evidence="5" id="KW-1278">Translocase</keyword>
<keyword evidence="2" id="KW-0547">Nucleotide-binding</keyword>
<dbReference type="InterPro" id="IPR003593">
    <property type="entry name" value="AAA+_ATPase"/>
</dbReference>
<dbReference type="GO" id="GO:0008564">
    <property type="term" value="F:protein-exporting ATPase activity"/>
    <property type="evidence" value="ECO:0007669"/>
    <property type="project" value="UniProtKB-EC"/>
</dbReference>
<dbReference type="InterPro" id="IPR013369">
    <property type="entry name" value="T2SS_GspE"/>
</dbReference>
<dbReference type="InterPro" id="IPR027417">
    <property type="entry name" value="P-loop_NTPase"/>
</dbReference>
<feature type="domain" description="Bacterial type II secretion system protein E" evidence="8">
    <location>
        <begin position="404"/>
        <end position="418"/>
    </location>
</feature>
<dbReference type="Gene3D" id="3.30.450.90">
    <property type="match status" value="1"/>
</dbReference>